<dbReference type="EMBL" id="PUHW01000050">
    <property type="protein sequence ID" value="KAG0689999.1"/>
    <property type="molecule type" value="Genomic_DNA"/>
</dbReference>
<feature type="compositionally biased region" description="Basic and acidic residues" evidence="1">
    <location>
        <begin position="274"/>
        <end position="295"/>
    </location>
</feature>
<accession>A0A9P6WN16</accession>
<feature type="compositionally biased region" description="Acidic residues" evidence="1">
    <location>
        <begin position="296"/>
        <end position="315"/>
    </location>
</feature>
<sequence length="315" mass="37472">MSDTFENYRQALQDSYELSEIVLDKLLNIKESNDDDDNNNNNNKINNNVNEIEKFNELNDLKSKLIFDSMKLIKTKNLFKNEFFKINEENIQKVKNGDSSSSNSFLLKLDIQTFKNNKQWNILNESISKLPDLQIKDLININNKETEKNENENDGDITMKEFNSKNEFIKSLDISLDDIKKLLWNDMKLDDNNKDKYFIPNESNNKLQKFLEESDIEKFRLVQLHDGYYQKKINLMKEMDRKWSFEINKIKNFISTDINKMKIELNQELNKFNKEDDEKSKEFERDGLDLNHDVDGIDYEVEEGEEGEYDDVEDE</sequence>
<evidence type="ECO:0000313" key="2">
    <source>
        <dbReference type="EMBL" id="KAG0689999.1"/>
    </source>
</evidence>
<feature type="region of interest" description="Disordered" evidence="1">
    <location>
        <begin position="274"/>
        <end position="315"/>
    </location>
</feature>
<keyword evidence="3" id="KW-1185">Reference proteome</keyword>
<comment type="caution">
    <text evidence="2">The sequence shown here is derived from an EMBL/GenBank/DDBJ whole genome shotgun (WGS) entry which is preliminary data.</text>
</comment>
<gene>
    <name evidence="2" type="ORF">C6P40_004050</name>
</gene>
<dbReference type="Proteomes" id="UP000697127">
    <property type="component" value="Unassembled WGS sequence"/>
</dbReference>
<feature type="non-terminal residue" evidence="2">
    <location>
        <position position="315"/>
    </location>
</feature>
<evidence type="ECO:0000256" key="1">
    <source>
        <dbReference type="SAM" id="MobiDB-lite"/>
    </source>
</evidence>
<name>A0A9P6WN16_9ASCO</name>
<proteinExistence type="predicted"/>
<organism evidence="2 3">
    <name type="scientific">Pichia californica</name>
    <dbReference type="NCBI Taxonomy" id="460514"/>
    <lineage>
        <taxon>Eukaryota</taxon>
        <taxon>Fungi</taxon>
        <taxon>Dikarya</taxon>
        <taxon>Ascomycota</taxon>
        <taxon>Saccharomycotina</taxon>
        <taxon>Pichiomycetes</taxon>
        <taxon>Pichiales</taxon>
        <taxon>Pichiaceae</taxon>
        <taxon>Pichia</taxon>
    </lineage>
</organism>
<reference evidence="2" key="1">
    <citation type="submission" date="2020-11" db="EMBL/GenBank/DDBJ databases">
        <title>Kefir isolates.</title>
        <authorList>
            <person name="Marcisauskas S."/>
            <person name="Kim Y."/>
            <person name="Blasche S."/>
        </authorList>
    </citation>
    <scope>NUCLEOTIDE SEQUENCE</scope>
    <source>
        <strain evidence="2">Olga-1</strain>
    </source>
</reference>
<protein>
    <submittedName>
        <fullName evidence="2">Uncharacterized protein</fullName>
    </submittedName>
</protein>
<evidence type="ECO:0000313" key="3">
    <source>
        <dbReference type="Proteomes" id="UP000697127"/>
    </source>
</evidence>
<dbReference type="AlphaFoldDB" id="A0A9P6WN16"/>